<proteinExistence type="predicted"/>
<evidence type="ECO:0000313" key="2">
    <source>
        <dbReference type="Proteomes" id="UP001157138"/>
    </source>
</evidence>
<dbReference type="Proteomes" id="UP001157138">
    <property type="component" value="Unassembled WGS sequence"/>
</dbReference>
<accession>A0ABQ6F4N5</accession>
<evidence type="ECO:0000313" key="1">
    <source>
        <dbReference type="EMBL" id="GLT20196.1"/>
    </source>
</evidence>
<dbReference type="EMBL" id="BSPW01000096">
    <property type="protein sequence ID" value="GLT20196.1"/>
    <property type="molecule type" value="Genomic_DNA"/>
</dbReference>
<sequence length="182" mass="20542">MFETGQKVQLCMDGEPIRDAIISRVIKPHPHNGVKFYEVESIFDGMEQAIIVKGSQLLPNILDTGKMLKAAFINAISIDDFLLRVSDELQLDNKTALIAWQAMKVISLTGMKGEEAEYIKAYSQGFSASQSKCEYSNPYPMYATWGNSYERCEHFPDGDSLEHRAFENGYFDARSLSEHGEQ</sequence>
<organism evidence="1 2">
    <name type="scientific">Vibrio zhanjiangensis</name>
    <dbReference type="NCBI Taxonomy" id="1046128"/>
    <lineage>
        <taxon>Bacteria</taxon>
        <taxon>Pseudomonadati</taxon>
        <taxon>Pseudomonadota</taxon>
        <taxon>Gammaproteobacteria</taxon>
        <taxon>Vibrionales</taxon>
        <taxon>Vibrionaceae</taxon>
        <taxon>Vibrio</taxon>
    </lineage>
</organism>
<keyword evidence="2" id="KW-1185">Reference proteome</keyword>
<dbReference type="RefSeq" id="WP_284194017.1">
    <property type="nucleotide sequence ID" value="NZ_BSPW01000096.1"/>
</dbReference>
<comment type="caution">
    <text evidence="1">The sequence shown here is derived from an EMBL/GenBank/DDBJ whole genome shotgun (WGS) entry which is preliminary data.</text>
</comment>
<reference evidence="2" key="1">
    <citation type="journal article" date="2019" name="Int. J. Syst. Evol. Microbiol.">
        <title>The Global Catalogue of Microorganisms (GCM) 10K type strain sequencing project: providing services to taxonomists for standard genome sequencing and annotation.</title>
        <authorList>
            <consortium name="The Broad Institute Genomics Platform"/>
            <consortium name="The Broad Institute Genome Sequencing Center for Infectious Disease"/>
            <person name="Wu L."/>
            <person name="Ma J."/>
        </authorList>
    </citation>
    <scope>NUCLEOTIDE SEQUENCE [LARGE SCALE GENOMIC DNA]</scope>
    <source>
        <strain evidence="2">NBRC 108723</strain>
    </source>
</reference>
<gene>
    <name evidence="1" type="ORF">GCM10007938_39790</name>
</gene>
<name>A0ABQ6F4N5_9VIBR</name>
<protein>
    <submittedName>
        <fullName evidence="1">Uncharacterized protein</fullName>
    </submittedName>
</protein>